<evidence type="ECO:0000259" key="1">
    <source>
        <dbReference type="Pfam" id="PF19878"/>
    </source>
</evidence>
<evidence type="ECO:0000313" key="3">
    <source>
        <dbReference type="Proteomes" id="UP000529637"/>
    </source>
</evidence>
<proteinExistence type="predicted"/>
<organism evidence="2 3">
    <name type="scientific">Piscinibacter koreensis</name>
    <dbReference type="NCBI Taxonomy" id="2742824"/>
    <lineage>
        <taxon>Bacteria</taxon>
        <taxon>Pseudomonadati</taxon>
        <taxon>Pseudomonadota</taxon>
        <taxon>Betaproteobacteria</taxon>
        <taxon>Burkholderiales</taxon>
        <taxon>Sphaerotilaceae</taxon>
        <taxon>Piscinibacter</taxon>
    </lineage>
</organism>
<dbReference type="InterPro" id="IPR045556">
    <property type="entry name" value="DUF6351"/>
</dbReference>
<name>A0A7Y6NR81_9BURK</name>
<gene>
    <name evidence="2" type="ORF">HQN59_18860</name>
</gene>
<comment type="caution">
    <text evidence="2">The sequence shown here is derived from an EMBL/GenBank/DDBJ whole genome shotgun (WGS) entry which is preliminary data.</text>
</comment>
<keyword evidence="3" id="KW-1185">Reference proteome</keyword>
<evidence type="ECO:0000313" key="2">
    <source>
        <dbReference type="EMBL" id="NUZ07829.1"/>
    </source>
</evidence>
<dbReference type="EMBL" id="JABWMJ010000009">
    <property type="protein sequence ID" value="NUZ07829.1"/>
    <property type="molecule type" value="Genomic_DNA"/>
</dbReference>
<dbReference type="AlphaFoldDB" id="A0A7Y6NR81"/>
<dbReference type="PROSITE" id="PS51257">
    <property type="entry name" value="PROKAR_LIPOPROTEIN"/>
    <property type="match status" value="1"/>
</dbReference>
<sequence length="880" mass="92438">MKRGTWGAVVPALALAGVLGGCGGSDDDSSPVAVTSLSSPENLTSGGDSLLRITSTITDALPAVVVTLNGSDVSTSFQKAADGRTSTGLVTGMKLGENTVEVREAGATGRRLASLTLTNHPLQGPVLYAPQEGSFHCQTHQFTVYPGGPRLSEAPSTDPNCVVPTRIDWVYHDRTRAGTAVWQKYDPAAPPPSVETTTLQDGRQVPYIVRVETGVINRGIYQIAMLANPATDTAPSPLKAPSYWNGKLVYPFGQSCGSGWYVQGTAMGPVGGSANSSNGASGDNNALNDLPLGKGFAVANSTLNYFGQNCNHIISAETMMMVKERVVEGYGPVRYTMGWGNSGSAMQQSMIADAYPGLLDGSVTLNGFPDNTNPASVDSRLLYNYQLNHTKGGTTENGTYTPVPNTAYSPVYDNATAARRAADPTLPLWSNGEIAAASGFSTYHSVRQQASFWAGRTDSVLRPANAGDRDNVTGGAGNSSVFNAIIGAQEKYSPPNAVTSAPLGQLPAPPVSTLAPNPTGLRPNVADHNRNTLGVDANGFGRSYTANVGVQYGLNALNSGQITMAQFIHLNQRIGGFDIDGNLTAARVQPDATGLRNAYRSGMIMWGGAGLSQTAILNMDGLNNEATGAGDLHLKFFHFMVRARLIAAAGHADNHVMWNGQANVAAFTQDPHAHPASPVQAPRPASSGRTVIVAQKAFDAMDQWLTAVSNDRSNLSRAQKVVRNKPTTLVDGCYGATTPGAADDFIAERQLFGGYNSVFRRGNGSNSPAGTLDIGATPTRCNAKYPASSYPRFEAGEPLQGRTMQCTLKAVSAADYAGYAALDPTWTGSRRDGDLAAIAAAFPGGVCDYSKPGLEEQPLAGTWIQVTGLGQMRALHPLER</sequence>
<reference evidence="2 3" key="1">
    <citation type="submission" date="2020-06" db="EMBL/GenBank/DDBJ databases">
        <title>Schlegella sp. ID0723 isolated from air conditioner.</title>
        <authorList>
            <person name="Kim D.Y."/>
            <person name="Kim D.-U."/>
        </authorList>
    </citation>
    <scope>NUCLEOTIDE SEQUENCE [LARGE SCALE GENOMIC DNA]</scope>
    <source>
        <strain evidence="2 3">ID0723</strain>
    </source>
</reference>
<dbReference type="Pfam" id="PF19878">
    <property type="entry name" value="DUF6351"/>
    <property type="match status" value="1"/>
</dbReference>
<feature type="domain" description="DUF6351" evidence="1">
    <location>
        <begin position="35"/>
        <end position="857"/>
    </location>
</feature>
<dbReference type="Proteomes" id="UP000529637">
    <property type="component" value="Unassembled WGS sequence"/>
</dbReference>
<dbReference type="RefSeq" id="WP_176070664.1">
    <property type="nucleotide sequence ID" value="NZ_JABWMJ010000009.1"/>
</dbReference>
<accession>A0A7Y6NR81</accession>
<protein>
    <recommendedName>
        <fullName evidence="1">DUF6351 domain-containing protein</fullName>
    </recommendedName>
</protein>